<comment type="caution">
    <text evidence="6">The sequence shown here is derived from an EMBL/GenBank/DDBJ whole genome shotgun (WGS) entry which is preliminary data.</text>
</comment>
<dbReference type="EMBL" id="JAEILT010000011">
    <property type="protein sequence ID" value="MBJ2136635.1"/>
    <property type="molecule type" value="Genomic_DNA"/>
</dbReference>
<dbReference type="Pfam" id="PF00939">
    <property type="entry name" value="Na_sulph_symp"/>
    <property type="match status" value="1"/>
</dbReference>
<feature type="transmembrane region" description="Helical" evidence="5">
    <location>
        <begin position="20"/>
        <end position="37"/>
    </location>
</feature>
<dbReference type="InterPro" id="IPR001898">
    <property type="entry name" value="SLC13A/DASS"/>
</dbReference>
<evidence type="ECO:0000313" key="7">
    <source>
        <dbReference type="Proteomes" id="UP000649232"/>
    </source>
</evidence>
<accession>A0ABS0WDU3</accession>
<dbReference type="PANTHER" id="PTHR10283">
    <property type="entry name" value="SOLUTE CARRIER FAMILY 13 MEMBER"/>
    <property type="match status" value="1"/>
</dbReference>
<proteinExistence type="predicted"/>
<dbReference type="NCBIfam" id="TIGR00785">
    <property type="entry name" value="dass"/>
    <property type="match status" value="1"/>
</dbReference>
<evidence type="ECO:0000256" key="5">
    <source>
        <dbReference type="SAM" id="Phobius"/>
    </source>
</evidence>
<dbReference type="Proteomes" id="UP000649232">
    <property type="component" value="Unassembled WGS sequence"/>
</dbReference>
<evidence type="ECO:0000313" key="6">
    <source>
        <dbReference type="EMBL" id="MBJ2136635.1"/>
    </source>
</evidence>
<keyword evidence="4 5" id="KW-0472">Membrane</keyword>
<dbReference type="PANTHER" id="PTHR10283:SF82">
    <property type="entry name" value="SOLUTE CARRIER FAMILY 13 MEMBER 2"/>
    <property type="match status" value="1"/>
</dbReference>
<evidence type="ECO:0000256" key="2">
    <source>
        <dbReference type="ARBA" id="ARBA00022692"/>
    </source>
</evidence>
<protein>
    <submittedName>
        <fullName evidence="6">DASS family sodium-coupled anion symporter</fullName>
    </submittedName>
</protein>
<evidence type="ECO:0000256" key="3">
    <source>
        <dbReference type="ARBA" id="ARBA00022989"/>
    </source>
</evidence>
<feature type="transmembrane region" description="Helical" evidence="5">
    <location>
        <begin position="227"/>
        <end position="249"/>
    </location>
</feature>
<feature type="transmembrane region" description="Helical" evidence="5">
    <location>
        <begin position="184"/>
        <end position="207"/>
    </location>
</feature>
<comment type="subcellular location">
    <subcellularLocation>
        <location evidence="1">Membrane</location>
        <topology evidence="1">Multi-pass membrane protein</topology>
    </subcellularLocation>
</comment>
<evidence type="ECO:0000256" key="4">
    <source>
        <dbReference type="ARBA" id="ARBA00023136"/>
    </source>
</evidence>
<gene>
    <name evidence="6" type="ORF">JEU11_09245</name>
</gene>
<sequence>MTVQNNNNTLQEIAENNCMRIIAIFAGPLLAGLLLLLPAPPNMELQAWYLVCLICWMVVWWLSEAIPIPATALLPIPVMPLLGIGDMKDVAEQFANPIIFLFLGGFLMAAAMQKWGLHKRIALKIVSIVGTNPTRLIGGFMLATAFLSMWISNTSATIMMFAVALSVIDFVAHKTADQQTVRRFGVAIMLGIAYSATIGGVGTLIGTPPNALLASFLSTSYGITVDFFTWMKFAVPIVCIMLPIAWLLLTQVVFPAKQIKIGDVNSLIEEELKALGPMNYPEKVVAGVFIFAALGWVFRRPLVELTGLPINDTSIALIAALVLFAWPA</sequence>
<keyword evidence="2 5" id="KW-0812">Transmembrane</keyword>
<evidence type="ECO:0000256" key="1">
    <source>
        <dbReference type="ARBA" id="ARBA00004141"/>
    </source>
</evidence>
<organism evidence="6 7">
    <name type="scientific">Paraglaciecola chathamensis</name>
    <dbReference type="NCBI Taxonomy" id="368405"/>
    <lineage>
        <taxon>Bacteria</taxon>
        <taxon>Pseudomonadati</taxon>
        <taxon>Pseudomonadota</taxon>
        <taxon>Gammaproteobacteria</taxon>
        <taxon>Alteromonadales</taxon>
        <taxon>Alteromonadaceae</taxon>
        <taxon>Paraglaciecola</taxon>
    </lineage>
</organism>
<feature type="transmembrane region" description="Helical" evidence="5">
    <location>
        <begin position="156"/>
        <end position="172"/>
    </location>
</feature>
<reference evidence="6 7" key="1">
    <citation type="submission" date="2020-12" db="EMBL/GenBank/DDBJ databases">
        <title>Draft genome sequences of nine environmental bacterial isolates colonizing plastic.</title>
        <authorList>
            <person name="Borre I."/>
            <person name="Sonnenschein E.C."/>
        </authorList>
    </citation>
    <scope>NUCLEOTIDE SEQUENCE [LARGE SCALE GENOMIC DNA]</scope>
    <source>
        <strain evidence="6 7">IB30</strain>
    </source>
</reference>
<feature type="transmembrane region" description="Helical" evidence="5">
    <location>
        <begin position="49"/>
        <end position="74"/>
    </location>
</feature>
<keyword evidence="3 5" id="KW-1133">Transmembrane helix</keyword>
<name>A0ABS0WDU3_9ALTE</name>
<feature type="transmembrane region" description="Helical" evidence="5">
    <location>
        <begin position="94"/>
        <end position="112"/>
    </location>
</feature>